<gene>
    <name evidence="4" type="ORF">DDE84_01095</name>
</gene>
<dbReference type="GO" id="GO:0009253">
    <property type="term" value="P:peptidoglycan catabolic process"/>
    <property type="evidence" value="ECO:0007669"/>
    <property type="project" value="InterPro"/>
</dbReference>
<sequence length="315" mass="34415">MVMNGIDISNYQTGIDLAAVPCDFVIILVSEDGGVVNPDWRRQCEQALSLGKPTMLYHYVGGHGAVMEADVFASATKDYRGRAAFAVDWETGSNAAWGNEGYCEQLVARLKADIGRTVVLYGMASAYPRGVANRQQCPTWVAQYADKNPTGYQDSPWNQGTYQADIRQYASTGRLNGWAGNLDLNKSYATREQWAQWAGNEEEVVNQNDINAIAEAVWDFNQNGVLMRDRVQGIDQAANHVADSVWNADINKVKARDRLYGMDSMQLPALRAQVAAQDATIQALSKANGIDPKAVTDTVTKAVAEKLASLKVSVA</sequence>
<comment type="caution">
    <text evidence="4">The sequence shown here is derived from an EMBL/GenBank/DDBJ whole genome shotgun (WGS) entry which is preliminary data.</text>
</comment>
<dbReference type="PROSITE" id="PS51904">
    <property type="entry name" value="GLYCOSYL_HYDROL_F25_2"/>
    <property type="match status" value="1"/>
</dbReference>
<reference evidence="4 5" key="1">
    <citation type="submission" date="2018-04" db="EMBL/GenBank/DDBJ databases">
        <authorList>
            <person name="Eckel V.P."/>
            <person name="Vogel R.F."/>
        </authorList>
    </citation>
    <scope>NUCLEOTIDE SEQUENCE [LARGE SCALE GENOMIC DNA]</scope>
    <source>
        <strain evidence="5">TMW 2.1764</strain>
    </source>
</reference>
<dbReference type="GO" id="GO:0016052">
    <property type="term" value="P:carbohydrate catabolic process"/>
    <property type="evidence" value="ECO:0007669"/>
    <property type="project" value="TreeGrafter"/>
</dbReference>
<evidence type="ECO:0000256" key="1">
    <source>
        <dbReference type="ARBA" id="ARBA00010646"/>
    </source>
</evidence>
<dbReference type="Pfam" id="PF01183">
    <property type="entry name" value="Glyco_hydro_25"/>
    <property type="match status" value="1"/>
</dbReference>
<dbReference type="GO" id="GO:0016998">
    <property type="term" value="P:cell wall macromolecule catabolic process"/>
    <property type="evidence" value="ECO:0007669"/>
    <property type="project" value="InterPro"/>
</dbReference>
<name>A0A5N6S6Z5_9BIFI</name>
<proteinExistence type="inferred from homology"/>
<dbReference type="InterPro" id="IPR002053">
    <property type="entry name" value="Glyco_hydro_25"/>
</dbReference>
<evidence type="ECO:0000313" key="5">
    <source>
        <dbReference type="Proteomes" id="UP000325415"/>
    </source>
</evidence>
<evidence type="ECO:0000256" key="2">
    <source>
        <dbReference type="ARBA" id="ARBA00022801"/>
    </source>
</evidence>
<evidence type="ECO:0000256" key="3">
    <source>
        <dbReference type="ARBA" id="ARBA00023295"/>
    </source>
</evidence>
<dbReference type="InterPro" id="IPR017853">
    <property type="entry name" value="GH"/>
</dbReference>
<comment type="similarity">
    <text evidence="1">Belongs to the glycosyl hydrolase 25 family.</text>
</comment>
<dbReference type="Gene3D" id="3.20.20.80">
    <property type="entry name" value="Glycosidases"/>
    <property type="match status" value="1"/>
</dbReference>
<organism evidence="4 5">
    <name type="scientific">Bifidobacterium tibiigranuli</name>
    <dbReference type="NCBI Taxonomy" id="2172043"/>
    <lineage>
        <taxon>Bacteria</taxon>
        <taxon>Bacillati</taxon>
        <taxon>Actinomycetota</taxon>
        <taxon>Actinomycetes</taxon>
        <taxon>Bifidobacteriales</taxon>
        <taxon>Bifidobacteriaceae</taxon>
        <taxon>Bifidobacterium</taxon>
    </lineage>
</organism>
<protein>
    <submittedName>
        <fullName evidence="4">Uncharacterized protein</fullName>
    </submittedName>
</protein>
<dbReference type="PANTHER" id="PTHR34135">
    <property type="entry name" value="LYSOZYME"/>
    <property type="match status" value="1"/>
</dbReference>
<dbReference type="PANTHER" id="PTHR34135:SF2">
    <property type="entry name" value="LYSOZYME"/>
    <property type="match status" value="1"/>
</dbReference>
<dbReference type="AlphaFoldDB" id="A0A5N6S6Z5"/>
<keyword evidence="5" id="KW-1185">Reference proteome</keyword>
<dbReference type="Proteomes" id="UP000325415">
    <property type="component" value="Unassembled WGS sequence"/>
</dbReference>
<dbReference type="GO" id="GO:0003796">
    <property type="term" value="F:lysozyme activity"/>
    <property type="evidence" value="ECO:0007669"/>
    <property type="project" value="InterPro"/>
</dbReference>
<keyword evidence="3" id="KW-0326">Glycosidase</keyword>
<accession>A0A5N6S6Z5</accession>
<dbReference type="SUPFAM" id="SSF51445">
    <property type="entry name" value="(Trans)glycosidases"/>
    <property type="match status" value="1"/>
</dbReference>
<dbReference type="InterPro" id="IPR018077">
    <property type="entry name" value="Glyco_hydro_fam25_subgr"/>
</dbReference>
<dbReference type="EMBL" id="QDAG01000001">
    <property type="protein sequence ID" value="KAE8130203.1"/>
    <property type="molecule type" value="Genomic_DNA"/>
</dbReference>
<dbReference type="SMART" id="SM00641">
    <property type="entry name" value="Glyco_25"/>
    <property type="match status" value="1"/>
</dbReference>
<keyword evidence="2" id="KW-0378">Hydrolase</keyword>
<evidence type="ECO:0000313" key="4">
    <source>
        <dbReference type="EMBL" id="KAE8130203.1"/>
    </source>
</evidence>